<keyword evidence="3 8" id="KW-0479">Metal-binding</keyword>
<comment type="cofactor">
    <cofactor evidence="8">
        <name>Mg(2+)</name>
        <dbReference type="ChEBI" id="CHEBI:18420"/>
    </cofactor>
</comment>
<comment type="subcellular location">
    <subcellularLocation>
        <location evidence="8">Cytoplasm</location>
    </subcellularLocation>
</comment>
<keyword evidence="4 8" id="KW-0276">Fatty acid metabolism</keyword>
<evidence type="ECO:0000256" key="8">
    <source>
        <dbReference type="HAMAP-Rule" id="MF_00101"/>
    </source>
</evidence>
<evidence type="ECO:0000256" key="5">
    <source>
        <dbReference type="ARBA" id="ARBA00022842"/>
    </source>
</evidence>
<keyword evidence="1 8" id="KW-0444">Lipid biosynthesis</keyword>
<dbReference type="Proteomes" id="UP000738126">
    <property type="component" value="Unassembled WGS sequence"/>
</dbReference>
<dbReference type="HAMAP" id="MF_00101">
    <property type="entry name" value="AcpS"/>
    <property type="match status" value="1"/>
</dbReference>
<feature type="binding site" evidence="8">
    <location>
        <position position="8"/>
    </location>
    <ligand>
        <name>Mg(2+)</name>
        <dbReference type="ChEBI" id="CHEBI:18420"/>
    </ligand>
</feature>
<feature type="domain" description="4'-phosphopantetheinyl transferase" evidence="9">
    <location>
        <begin position="4"/>
        <end position="121"/>
    </location>
</feature>
<evidence type="ECO:0000256" key="4">
    <source>
        <dbReference type="ARBA" id="ARBA00022832"/>
    </source>
</evidence>
<keyword evidence="8" id="KW-0963">Cytoplasm</keyword>
<comment type="caution">
    <text evidence="10">The sequence shown here is derived from an EMBL/GenBank/DDBJ whole genome shotgun (WGS) entry which is preliminary data.</text>
</comment>
<dbReference type="NCBIfam" id="TIGR00516">
    <property type="entry name" value="acpS"/>
    <property type="match status" value="1"/>
</dbReference>
<dbReference type="InterPro" id="IPR004568">
    <property type="entry name" value="Ppantetheine-prot_Trfase_dom"/>
</dbReference>
<keyword evidence="7 8" id="KW-0275">Fatty acid biosynthesis</keyword>
<evidence type="ECO:0000256" key="6">
    <source>
        <dbReference type="ARBA" id="ARBA00023098"/>
    </source>
</evidence>
<comment type="function">
    <text evidence="8">Transfers the 4'-phosphopantetheine moiety from coenzyme A to a Ser of acyl-carrier-protein.</text>
</comment>
<organism evidence="10 11">
    <name type="scientific">Halorhodospira neutriphila</name>
    <dbReference type="NCBI Taxonomy" id="168379"/>
    <lineage>
        <taxon>Bacteria</taxon>
        <taxon>Pseudomonadati</taxon>
        <taxon>Pseudomonadota</taxon>
        <taxon>Gammaproteobacteria</taxon>
        <taxon>Chromatiales</taxon>
        <taxon>Ectothiorhodospiraceae</taxon>
        <taxon>Halorhodospira</taxon>
    </lineage>
</organism>
<accession>A0ABS1E408</accession>
<protein>
    <recommendedName>
        <fullName evidence="8">Holo-[acyl-carrier-protein] synthase</fullName>
        <shortName evidence="8">Holo-ACP synthase</shortName>
        <ecNumber evidence="8">2.7.8.7</ecNumber>
    </recommendedName>
    <alternativeName>
        <fullName evidence="8">4'-phosphopantetheinyl transferase AcpS</fullName>
    </alternativeName>
</protein>
<proteinExistence type="inferred from homology"/>
<sequence length="129" mass="13323">MIAGIGTDIVAVERIAGALRRHGERLAQRILTAGELAGYRDSGSPAALLARRFAAKEAAAKALGTGIGADVGLHDLEVEHDDRGRPLLRLHGGAAQHAGQLGVVDAQLSLSDERDYAVAFVVLVQGGAP</sequence>
<dbReference type="InterPro" id="IPR008278">
    <property type="entry name" value="4-PPantetheinyl_Trfase_dom"/>
</dbReference>
<evidence type="ECO:0000259" key="9">
    <source>
        <dbReference type="Pfam" id="PF01648"/>
    </source>
</evidence>
<reference evidence="10 11" key="1">
    <citation type="journal article" date="2020" name="Microorganisms">
        <title>Osmotic Adaptation and Compatible Solute Biosynthesis of Phototrophic Bacteria as Revealed from Genome Analyses.</title>
        <authorList>
            <person name="Imhoff J.F."/>
            <person name="Rahn T."/>
            <person name="Kunzel S."/>
            <person name="Keller A."/>
            <person name="Neulinger S.C."/>
        </authorList>
    </citation>
    <scope>NUCLEOTIDE SEQUENCE [LARGE SCALE GENOMIC DNA]</scope>
    <source>
        <strain evidence="10 11">DSM 15116</strain>
    </source>
</reference>
<keyword evidence="5 8" id="KW-0460">Magnesium</keyword>
<evidence type="ECO:0000313" key="10">
    <source>
        <dbReference type="EMBL" id="MBK1726480.1"/>
    </source>
</evidence>
<dbReference type="EMBL" id="NRSH01000045">
    <property type="protein sequence ID" value="MBK1726480.1"/>
    <property type="molecule type" value="Genomic_DNA"/>
</dbReference>
<dbReference type="Pfam" id="PF01648">
    <property type="entry name" value="ACPS"/>
    <property type="match status" value="1"/>
</dbReference>
<dbReference type="SUPFAM" id="SSF56214">
    <property type="entry name" value="4'-phosphopantetheinyl transferase"/>
    <property type="match status" value="1"/>
</dbReference>
<name>A0ABS1E408_9GAMM</name>
<keyword evidence="11" id="KW-1185">Reference proteome</keyword>
<keyword evidence="2 8" id="KW-0808">Transferase</keyword>
<evidence type="ECO:0000256" key="1">
    <source>
        <dbReference type="ARBA" id="ARBA00022516"/>
    </source>
</evidence>
<comment type="catalytic activity">
    <reaction evidence="8">
        <text>apo-[ACP] + CoA = holo-[ACP] + adenosine 3',5'-bisphosphate + H(+)</text>
        <dbReference type="Rhea" id="RHEA:12068"/>
        <dbReference type="Rhea" id="RHEA-COMP:9685"/>
        <dbReference type="Rhea" id="RHEA-COMP:9690"/>
        <dbReference type="ChEBI" id="CHEBI:15378"/>
        <dbReference type="ChEBI" id="CHEBI:29999"/>
        <dbReference type="ChEBI" id="CHEBI:57287"/>
        <dbReference type="ChEBI" id="CHEBI:58343"/>
        <dbReference type="ChEBI" id="CHEBI:64479"/>
        <dbReference type="EC" id="2.7.8.7"/>
    </reaction>
</comment>
<evidence type="ECO:0000256" key="7">
    <source>
        <dbReference type="ARBA" id="ARBA00023160"/>
    </source>
</evidence>
<dbReference type="RefSeq" id="WP_200257677.1">
    <property type="nucleotide sequence ID" value="NZ_NRSH01000045.1"/>
</dbReference>
<dbReference type="NCBIfam" id="TIGR00556">
    <property type="entry name" value="pantethn_trn"/>
    <property type="match status" value="1"/>
</dbReference>
<gene>
    <name evidence="8" type="primary">acpS</name>
    <name evidence="10" type="ORF">CKO13_05485</name>
</gene>
<dbReference type="InterPro" id="IPR002582">
    <property type="entry name" value="ACPS"/>
</dbReference>
<comment type="similarity">
    <text evidence="8">Belongs to the P-Pant transferase superfamily. AcpS family.</text>
</comment>
<evidence type="ECO:0000256" key="2">
    <source>
        <dbReference type="ARBA" id="ARBA00022679"/>
    </source>
</evidence>
<evidence type="ECO:0000256" key="3">
    <source>
        <dbReference type="ARBA" id="ARBA00022723"/>
    </source>
</evidence>
<dbReference type="InterPro" id="IPR037143">
    <property type="entry name" value="4-PPantetheinyl_Trfase_dom_sf"/>
</dbReference>
<dbReference type="Gene3D" id="3.90.470.20">
    <property type="entry name" value="4'-phosphopantetheinyl transferase domain"/>
    <property type="match status" value="1"/>
</dbReference>
<evidence type="ECO:0000313" key="11">
    <source>
        <dbReference type="Proteomes" id="UP000738126"/>
    </source>
</evidence>
<feature type="binding site" evidence="8">
    <location>
        <position position="57"/>
    </location>
    <ligand>
        <name>Mg(2+)</name>
        <dbReference type="ChEBI" id="CHEBI:18420"/>
    </ligand>
</feature>
<dbReference type="EC" id="2.7.8.7" evidence="8"/>
<keyword evidence="6 8" id="KW-0443">Lipid metabolism</keyword>